<evidence type="ECO:0000256" key="1">
    <source>
        <dbReference type="SAM" id="Phobius"/>
    </source>
</evidence>
<dbReference type="EMBL" id="BMMA01000014">
    <property type="protein sequence ID" value="GGI83320.1"/>
    <property type="molecule type" value="Genomic_DNA"/>
</dbReference>
<dbReference type="AlphaFoldDB" id="A0AAV4K4K2"/>
<evidence type="ECO:0000259" key="2">
    <source>
        <dbReference type="Pfam" id="PF02698"/>
    </source>
</evidence>
<gene>
    <name evidence="4" type="ORF">GCM10008021_13170</name>
    <name evidence="3" type="ORF">GCM10010914_16980</name>
</gene>
<accession>A0AAV4K4K2</accession>
<reference evidence="3" key="4">
    <citation type="submission" date="2023-08" db="EMBL/GenBank/DDBJ databases">
        <authorList>
            <person name="Sun Q."/>
            <person name="Zhou Y."/>
        </authorList>
    </citation>
    <scope>NUCLEOTIDE SEQUENCE</scope>
    <source>
        <strain evidence="4">CGMCC 1.8884</strain>
        <strain evidence="3">CGMCC 1.8885</strain>
    </source>
</reference>
<dbReference type="PANTHER" id="PTHR30336:SF4">
    <property type="entry name" value="ENVELOPE BIOGENESIS FACTOR ELYC"/>
    <property type="match status" value="1"/>
</dbReference>
<organism evidence="3 6">
    <name type="scientific">Deinococcus wulumuqiensis</name>
    <dbReference type="NCBI Taxonomy" id="980427"/>
    <lineage>
        <taxon>Bacteria</taxon>
        <taxon>Thermotogati</taxon>
        <taxon>Deinococcota</taxon>
        <taxon>Deinococci</taxon>
        <taxon>Deinococcales</taxon>
        <taxon>Deinococcaceae</taxon>
        <taxon>Deinococcus</taxon>
    </lineage>
</organism>
<dbReference type="GO" id="GO:0000270">
    <property type="term" value="P:peptidoglycan metabolic process"/>
    <property type="evidence" value="ECO:0007669"/>
    <property type="project" value="TreeGrafter"/>
</dbReference>
<reference evidence="4" key="1">
    <citation type="journal article" date="2014" name="Int. J. Syst. Evol. Microbiol.">
        <title>Complete genome of a new Firmicutes species belonging to the dominant human colonic microbiota ('Ruminococcus bicirculans') reveals two chromosomes and a selective capacity to utilize plant glucans.</title>
        <authorList>
            <consortium name="NISC Comparative Sequencing Program"/>
            <person name="Wegmann U."/>
            <person name="Louis P."/>
            <person name="Goesmann A."/>
            <person name="Henrissat B."/>
            <person name="Duncan S.H."/>
            <person name="Flint H.J."/>
        </authorList>
    </citation>
    <scope>NUCLEOTIDE SEQUENCE</scope>
    <source>
        <strain evidence="4">CGMCC 1.8884</strain>
    </source>
</reference>
<dbReference type="Pfam" id="PF02698">
    <property type="entry name" value="DUF218"/>
    <property type="match status" value="1"/>
</dbReference>
<feature type="transmembrane region" description="Helical" evidence="1">
    <location>
        <begin position="47"/>
        <end position="64"/>
    </location>
</feature>
<feature type="domain" description="DUF218" evidence="2">
    <location>
        <begin position="108"/>
        <end position="264"/>
    </location>
</feature>
<dbReference type="InterPro" id="IPR003848">
    <property type="entry name" value="DUF218"/>
</dbReference>
<protein>
    <recommendedName>
        <fullName evidence="2">DUF218 domain-containing protein</fullName>
    </recommendedName>
</protein>
<dbReference type="Proteomes" id="UP000630135">
    <property type="component" value="Unassembled WGS sequence"/>
</dbReference>
<reference evidence="3" key="2">
    <citation type="journal article" date="2014" name="Int. J. Syst. Evol. Microbiol.">
        <title>Complete genome sequence of Corynebacterium casei LMG S-19264T (=DSM 44701T), isolated from a smear-ripened cheese.</title>
        <authorList>
            <consortium name="US DOE Joint Genome Institute (JGI-PGF)"/>
            <person name="Walter F."/>
            <person name="Albersmeier A."/>
            <person name="Kalinowski J."/>
            <person name="Ruckert C."/>
        </authorList>
    </citation>
    <scope>NUCLEOTIDE SEQUENCE</scope>
    <source>
        <strain evidence="3">CGMCC 1.8885</strain>
    </source>
</reference>
<dbReference type="Proteomes" id="UP000652720">
    <property type="component" value="Unassembled WGS sequence"/>
</dbReference>
<name>A0AAV4K4K2_9DEIO</name>
<dbReference type="InterPro" id="IPR051599">
    <property type="entry name" value="Cell_Envelope_Assoc"/>
</dbReference>
<sequence>MPEGVPVSPASLSCRSLSPRLRGALLGLLVAGLTLPLLALFGELRATGPLLLTVLGLGGLAGAFSLSRRLLLGGAGVLAGVLAACLLTPVLRGPLSALVVSQPPVKADAIVVLGAGIQCGTGSMNGASLSRLTRGLELWRAGYAPLLTVSEQSGRLGPRDCPKLSTLQRAEVAALYGDQGPKLLTLPSVTTTRDEAARVRGLARQNGWRRVLLVTSPWHSRRAQALFRGYGVDAVSVPARETGFDLTLPTPADRLYAFRVLTYEGLSRVKAALGGTPER</sequence>
<evidence type="ECO:0000313" key="4">
    <source>
        <dbReference type="EMBL" id="GGP29666.1"/>
    </source>
</evidence>
<dbReference type="EMBL" id="BMLZ01000013">
    <property type="protein sequence ID" value="GGP29666.1"/>
    <property type="molecule type" value="Genomic_DNA"/>
</dbReference>
<proteinExistence type="predicted"/>
<evidence type="ECO:0000313" key="3">
    <source>
        <dbReference type="EMBL" id="GGI83320.1"/>
    </source>
</evidence>
<keyword evidence="1" id="KW-0812">Transmembrane</keyword>
<reference evidence="5" key="3">
    <citation type="journal article" date="2019" name="Int. J. Syst. Evol. Microbiol.">
        <title>The Global Catalogue of Microorganisms (GCM) 10K type strain sequencing project: providing services to taxonomists for standard genome sequencing and annotation.</title>
        <authorList>
            <consortium name="The Broad Institute Genomics Platform"/>
            <consortium name="The Broad Institute Genome Sequencing Center for Infectious Disease"/>
            <person name="Wu L."/>
            <person name="Ma J."/>
        </authorList>
    </citation>
    <scope>NUCLEOTIDE SEQUENCE [LARGE SCALE GENOMIC DNA]</scope>
    <source>
        <strain evidence="5">CGMCC 1.8884</strain>
    </source>
</reference>
<feature type="transmembrane region" description="Helical" evidence="1">
    <location>
        <begin position="71"/>
        <end position="91"/>
    </location>
</feature>
<evidence type="ECO:0000313" key="6">
    <source>
        <dbReference type="Proteomes" id="UP000652720"/>
    </source>
</evidence>
<keyword evidence="5" id="KW-1185">Reference proteome</keyword>
<feature type="transmembrane region" description="Helical" evidence="1">
    <location>
        <begin position="21"/>
        <end position="41"/>
    </location>
</feature>
<evidence type="ECO:0000313" key="5">
    <source>
        <dbReference type="Proteomes" id="UP000630135"/>
    </source>
</evidence>
<dbReference type="CDD" id="cd06259">
    <property type="entry name" value="YdcF-like"/>
    <property type="match status" value="1"/>
</dbReference>
<dbReference type="GO" id="GO:0043164">
    <property type="term" value="P:Gram-negative-bacterium-type cell wall biogenesis"/>
    <property type="evidence" value="ECO:0007669"/>
    <property type="project" value="TreeGrafter"/>
</dbReference>
<comment type="caution">
    <text evidence="3">The sequence shown here is derived from an EMBL/GenBank/DDBJ whole genome shotgun (WGS) entry which is preliminary data.</text>
</comment>
<keyword evidence="1" id="KW-0472">Membrane</keyword>
<dbReference type="GO" id="GO:0005886">
    <property type="term" value="C:plasma membrane"/>
    <property type="evidence" value="ECO:0007669"/>
    <property type="project" value="TreeGrafter"/>
</dbReference>
<dbReference type="PANTHER" id="PTHR30336">
    <property type="entry name" value="INNER MEMBRANE PROTEIN, PROBABLE PERMEASE"/>
    <property type="match status" value="1"/>
</dbReference>
<keyword evidence="1" id="KW-1133">Transmembrane helix</keyword>